<comment type="subcellular location">
    <subcellularLocation>
        <location evidence="1">Cell membrane</location>
        <topology evidence="1">Multi-pass membrane protein</topology>
    </subcellularLocation>
</comment>
<evidence type="ECO:0000256" key="1">
    <source>
        <dbReference type="ARBA" id="ARBA00004651"/>
    </source>
</evidence>
<keyword evidence="5" id="KW-0472">Membrane</keyword>
<accession>A0A922SF40</accession>
<dbReference type="GO" id="GO:0005886">
    <property type="term" value="C:plasma membrane"/>
    <property type="evidence" value="ECO:0007669"/>
    <property type="project" value="UniProtKB-SubCell"/>
</dbReference>
<gene>
    <name evidence="6" type="ORF">HF086_017926</name>
</gene>
<evidence type="ECO:0000313" key="6">
    <source>
        <dbReference type="EMBL" id="KAH9635360.1"/>
    </source>
</evidence>
<protein>
    <submittedName>
        <fullName evidence="6">Uncharacterized protein</fullName>
    </submittedName>
</protein>
<evidence type="ECO:0000256" key="3">
    <source>
        <dbReference type="ARBA" id="ARBA00022692"/>
    </source>
</evidence>
<dbReference type="Proteomes" id="UP000814243">
    <property type="component" value="Unassembled WGS sequence"/>
</dbReference>
<sequence length="125" mass="14275">MINYAGLLYNFVYETIVKEDEVISTESLISVTSYFSFMMVPIFGGQLVQNQGLKFHRQIAQLYNKNVVDSETEGKVIKDFLRVIKKNPLKIKLLAKVPLGNHILPLQLSLIVNNVIILLQFNHVI</sequence>
<proteinExistence type="predicted"/>
<evidence type="ECO:0000313" key="7">
    <source>
        <dbReference type="Proteomes" id="UP000814243"/>
    </source>
</evidence>
<dbReference type="AlphaFoldDB" id="A0A922SF40"/>
<keyword evidence="2" id="KW-1003">Cell membrane</keyword>
<evidence type="ECO:0000256" key="5">
    <source>
        <dbReference type="ARBA" id="ARBA00023136"/>
    </source>
</evidence>
<dbReference type="EMBL" id="JACEFF010000561">
    <property type="protein sequence ID" value="KAH9635360.1"/>
    <property type="molecule type" value="Genomic_DNA"/>
</dbReference>
<evidence type="ECO:0000256" key="2">
    <source>
        <dbReference type="ARBA" id="ARBA00022475"/>
    </source>
</evidence>
<keyword evidence="4" id="KW-1133">Transmembrane helix</keyword>
<evidence type="ECO:0000256" key="4">
    <source>
        <dbReference type="ARBA" id="ARBA00022989"/>
    </source>
</evidence>
<keyword evidence="3" id="KW-0812">Transmembrane</keyword>
<organism evidence="6 7">
    <name type="scientific">Spodoptera exigua</name>
    <name type="common">Beet armyworm</name>
    <name type="synonym">Noctua fulgens</name>
    <dbReference type="NCBI Taxonomy" id="7107"/>
    <lineage>
        <taxon>Eukaryota</taxon>
        <taxon>Metazoa</taxon>
        <taxon>Ecdysozoa</taxon>
        <taxon>Arthropoda</taxon>
        <taxon>Hexapoda</taxon>
        <taxon>Insecta</taxon>
        <taxon>Pterygota</taxon>
        <taxon>Neoptera</taxon>
        <taxon>Endopterygota</taxon>
        <taxon>Lepidoptera</taxon>
        <taxon>Glossata</taxon>
        <taxon>Ditrysia</taxon>
        <taxon>Noctuoidea</taxon>
        <taxon>Noctuidae</taxon>
        <taxon>Amphipyrinae</taxon>
        <taxon>Spodoptera</taxon>
    </lineage>
</organism>
<reference evidence="6" key="1">
    <citation type="journal article" date="2021" name="G3 (Bethesda)">
        <title>Genome and transcriptome analysis of the beet armyworm Spodoptera exigua reveals targets for pest control. .</title>
        <authorList>
            <person name="Simon S."/>
            <person name="Breeschoten T."/>
            <person name="Jansen H.J."/>
            <person name="Dirks R.P."/>
            <person name="Schranz M.E."/>
            <person name="Ros V.I.D."/>
        </authorList>
    </citation>
    <scope>NUCLEOTIDE SEQUENCE</scope>
    <source>
        <strain evidence="6">TB_SE_WUR_2020</strain>
    </source>
</reference>
<comment type="caution">
    <text evidence="6">The sequence shown here is derived from an EMBL/GenBank/DDBJ whole genome shotgun (WGS) entry which is preliminary data.</text>
</comment>
<name>A0A922SF40_SPOEX</name>
<dbReference type="InterPro" id="IPR013604">
    <property type="entry name" value="7TM_chemorcpt"/>
</dbReference>
<dbReference type="GO" id="GO:0050909">
    <property type="term" value="P:sensory perception of taste"/>
    <property type="evidence" value="ECO:0007669"/>
    <property type="project" value="InterPro"/>
</dbReference>
<dbReference type="Pfam" id="PF08395">
    <property type="entry name" value="7tm_7"/>
    <property type="match status" value="1"/>
</dbReference>